<sequence length="352" mass="38547">MNISKFIIVIFIHSLLLVGTNAVLPYCLSGNDTTDPLLAQNTYLSDMKMIFSIGDTISAGFLANDLSSISINEYRGFSFVTGNQSNAWTLNNFLAQTVSTISGGSSNLLNGIRPANIFYPMFDGFNGATNSTGDSITSQLNFVVGQAVGKHGSTYFNNQWKMVTIYIGLFKACTICQTPLSAYKTNIVYWGSFFTEILNNVLEKYPSKTIINFVGMPKLSQFKSTTPSSCSAFNQINNICPCLWSQSESDLDTVINAVNIGIKNTIINWSQNIDPTKSTIGLNYLPFLTDTVFPTSTLSPIDCFHPNVDGQRLMTIGLWNNLRQSKVSSVTTSTPLVCGAPYLPIFDPNATF</sequence>
<dbReference type="InterPro" id="IPR038885">
    <property type="entry name" value="PLB1"/>
</dbReference>
<evidence type="ECO:0000256" key="1">
    <source>
        <dbReference type="SAM" id="SignalP"/>
    </source>
</evidence>
<organism evidence="2 3">
    <name type="scientific">Heterostelium pallidum (strain ATCC 26659 / Pp 5 / PN500)</name>
    <name type="common">Cellular slime mold</name>
    <name type="synonym">Polysphondylium pallidum</name>
    <dbReference type="NCBI Taxonomy" id="670386"/>
    <lineage>
        <taxon>Eukaryota</taxon>
        <taxon>Amoebozoa</taxon>
        <taxon>Evosea</taxon>
        <taxon>Eumycetozoa</taxon>
        <taxon>Dictyostelia</taxon>
        <taxon>Acytosteliales</taxon>
        <taxon>Acytosteliaceae</taxon>
        <taxon>Heterostelium</taxon>
    </lineage>
</organism>
<keyword evidence="3" id="KW-1185">Reference proteome</keyword>
<keyword evidence="1" id="KW-0732">Signal</keyword>
<reference evidence="2 3" key="1">
    <citation type="journal article" date="2011" name="Genome Res.">
        <title>Phylogeny-wide analysis of social amoeba genomes highlights ancient origins for complex intercellular communication.</title>
        <authorList>
            <person name="Heidel A.J."/>
            <person name="Lawal H.M."/>
            <person name="Felder M."/>
            <person name="Schilde C."/>
            <person name="Helps N.R."/>
            <person name="Tunggal B."/>
            <person name="Rivero F."/>
            <person name="John U."/>
            <person name="Schleicher M."/>
            <person name="Eichinger L."/>
            <person name="Platzer M."/>
            <person name="Noegel A.A."/>
            <person name="Schaap P."/>
            <person name="Gloeckner G."/>
        </authorList>
    </citation>
    <scope>NUCLEOTIDE SEQUENCE [LARGE SCALE GENOMIC DNA]</scope>
    <source>
        <strain evidence="3">ATCC 26659 / Pp 5 / PN500</strain>
    </source>
</reference>
<dbReference type="AlphaFoldDB" id="D3B1A5"/>
<gene>
    <name evidence="2" type="ORF">PPL_02076</name>
</gene>
<feature type="signal peptide" evidence="1">
    <location>
        <begin position="1"/>
        <end position="22"/>
    </location>
</feature>
<comment type="caution">
    <text evidence="2">The sequence shown here is derived from an EMBL/GenBank/DDBJ whole genome shotgun (WGS) entry which is preliminary data.</text>
</comment>
<dbReference type="EMBL" id="ADBJ01000008">
    <property type="protein sequence ID" value="EFA85079.1"/>
    <property type="molecule type" value="Genomic_DNA"/>
</dbReference>
<accession>D3B1A5</accession>
<feature type="chain" id="PRO_5003041231" evidence="1">
    <location>
        <begin position="23"/>
        <end position="352"/>
    </location>
</feature>
<dbReference type="GO" id="GO:0006644">
    <property type="term" value="P:phospholipid metabolic process"/>
    <property type="evidence" value="ECO:0007669"/>
    <property type="project" value="TreeGrafter"/>
</dbReference>
<dbReference type="InParanoid" id="D3B1A5"/>
<evidence type="ECO:0000313" key="2">
    <source>
        <dbReference type="EMBL" id="EFA85079.1"/>
    </source>
</evidence>
<dbReference type="PANTHER" id="PTHR21325">
    <property type="entry name" value="PHOSPHOLIPASE B, PLB1"/>
    <property type="match status" value="1"/>
</dbReference>
<dbReference type="GO" id="GO:0004620">
    <property type="term" value="F:phospholipase activity"/>
    <property type="evidence" value="ECO:0007669"/>
    <property type="project" value="InterPro"/>
</dbReference>
<proteinExistence type="predicted"/>
<name>D3B1A5_HETP5</name>
<dbReference type="Proteomes" id="UP000001396">
    <property type="component" value="Unassembled WGS sequence"/>
</dbReference>
<dbReference type="GeneID" id="31357602"/>
<dbReference type="PANTHER" id="PTHR21325:SF31">
    <property type="entry name" value="GH22081P-RELATED"/>
    <property type="match status" value="1"/>
</dbReference>
<protein>
    <submittedName>
        <fullName evidence="2">Uncharacterized protein</fullName>
    </submittedName>
</protein>
<dbReference type="RefSeq" id="XP_020437189.1">
    <property type="nucleotide sequence ID" value="XM_020573072.1"/>
</dbReference>
<evidence type="ECO:0000313" key="3">
    <source>
        <dbReference type="Proteomes" id="UP000001396"/>
    </source>
</evidence>